<name>A0A672H6U3_SALFA</name>
<reference evidence="8" key="2">
    <citation type="submission" date="2025-08" db="UniProtKB">
        <authorList>
            <consortium name="Ensembl"/>
        </authorList>
    </citation>
    <scope>IDENTIFICATION</scope>
</reference>
<keyword evidence="9" id="KW-1185">Reference proteome</keyword>
<evidence type="ECO:0000313" key="9">
    <source>
        <dbReference type="Proteomes" id="UP000472267"/>
    </source>
</evidence>
<feature type="domain" description="Connexin N-terminal" evidence="7">
    <location>
        <begin position="15"/>
        <end position="218"/>
    </location>
</feature>
<proteinExistence type="predicted"/>
<organism evidence="8 9">
    <name type="scientific">Salarias fasciatus</name>
    <name type="common">Jewelled blenny</name>
    <name type="synonym">Blennius fasciatus</name>
    <dbReference type="NCBI Taxonomy" id="181472"/>
    <lineage>
        <taxon>Eukaryota</taxon>
        <taxon>Metazoa</taxon>
        <taxon>Chordata</taxon>
        <taxon>Craniata</taxon>
        <taxon>Vertebrata</taxon>
        <taxon>Euteleostomi</taxon>
        <taxon>Actinopterygii</taxon>
        <taxon>Neopterygii</taxon>
        <taxon>Teleostei</taxon>
        <taxon>Neoteleostei</taxon>
        <taxon>Acanthomorphata</taxon>
        <taxon>Ovalentaria</taxon>
        <taxon>Blenniimorphae</taxon>
        <taxon>Blenniiformes</taxon>
        <taxon>Blennioidei</taxon>
        <taxon>Blenniidae</taxon>
        <taxon>Salariinae</taxon>
        <taxon>Salarias</taxon>
    </lineage>
</organism>
<feature type="transmembrane region" description="Helical" evidence="6">
    <location>
        <begin position="27"/>
        <end position="46"/>
    </location>
</feature>
<protein>
    <submittedName>
        <fullName evidence="8">Si:rp71-1c10.10</fullName>
    </submittedName>
</protein>
<feature type="transmembrane region" description="Helical" evidence="6">
    <location>
        <begin position="143"/>
        <end position="165"/>
    </location>
</feature>
<dbReference type="InterPro" id="IPR038359">
    <property type="entry name" value="Connexin_N_sf"/>
</dbReference>
<dbReference type="OMA" id="CRSLWFG"/>
<comment type="subcellular location">
    <subcellularLocation>
        <location evidence="1">Cell membrane</location>
        <topology evidence="1">Multi-pass membrane protein</topology>
    </subcellularLocation>
</comment>
<keyword evidence="5 6" id="KW-0472">Membrane</keyword>
<accession>A0A672H6U3</accession>
<dbReference type="Ensembl" id="ENSSFAT00005025789.1">
    <property type="protein sequence ID" value="ENSSFAP00005024785.1"/>
    <property type="gene ID" value="ENSSFAG00005012774.1"/>
</dbReference>
<dbReference type="PANTHER" id="PTHR11984:SF20">
    <property type="entry name" value="GAP JUNCTION BETA-1 PROTEIN"/>
    <property type="match status" value="1"/>
</dbReference>
<dbReference type="GO" id="GO:0005922">
    <property type="term" value="C:connexin complex"/>
    <property type="evidence" value="ECO:0007669"/>
    <property type="project" value="InterPro"/>
</dbReference>
<dbReference type="PANTHER" id="PTHR11984">
    <property type="entry name" value="CONNEXIN"/>
    <property type="match status" value="1"/>
</dbReference>
<dbReference type="GO" id="GO:0007267">
    <property type="term" value="P:cell-cell signaling"/>
    <property type="evidence" value="ECO:0007669"/>
    <property type="project" value="TreeGrafter"/>
</dbReference>
<gene>
    <name evidence="8" type="primary">LOC115393368</name>
</gene>
<keyword evidence="3 6" id="KW-0812">Transmembrane</keyword>
<evidence type="ECO:0000256" key="3">
    <source>
        <dbReference type="ARBA" id="ARBA00022692"/>
    </source>
</evidence>
<dbReference type="AlphaFoldDB" id="A0A672H6U3"/>
<reference evidence="8" key="1">
    <citation type="submission" date="2019-06" db="EMBL/GenBank/DDBJ databases">
        <authorList>
            <consortium name="Wellcome Sanger Institute Data Sharing"/>
        </authorList>
    </citation>
    <scope>NUCLEOTIDE SEQUENCE [LARGE SCALE GENOMIC DNA]</scope>
</reference>
<evidence type="ECO:0000256" key="4">
    <source>
        <dbReference type="ARBA" id="ARBA00022989"/>
    </source>
</evidence>
<dbReference type="InterPro" id="IPR013092">
    <property type="entry name" value="Connexin_N"/>
</dbReference>
<dbReference type="Gene3D" id="1.20.1440.80">
    <property type="entry name" value="Gap junction channel protein cysteine-rich domain"/>
    <property type="match status" value="1"/>
</dbReference>
<sequence length="226" mass="25062">MAAIVTGLIPILRTAVDATASYKARTMWFGLLCVRLVILFLGELPFTKLDADFSCNGTADSRQCFNRHFHKPMMMAWNFIFVLVVLTVLLMELFTSHLLSAAQKRRSRAAAVAADVELEQARAAAPDPNVRSFIDLHKDRGALAFYLLSIVLRIAAEACFMYVLLSWNLPALGSDPYRCSPGVFCVVRAAPEKRMSIYALSSISGLIIVCSVLFCLYSIAHYLCLL</sequence>
<evidence type="ECO:0000256" key="1">
    <source>
        <dbReference type="ARBA" id="ARBA00004651"/>
    </source>
</evidence>
<dbReference type="Pfam" id="PF00029">
    <property type="entry name" value="Connexin"/>
    <property type="match status" value="1"/>
</dbReference>
<feature type="transmembrane region" description="Helical" evidence="6">
    <location>
        <begin position="197"/>
        <end position="220"/>
    </location>
</feature>
<dbReference type="InParanoid" id="A0A672H6U3"/>
<keyword evidence="2" id="KW-1003">Cell membrane</keyword>
<dbReference type="GO" id="GO:0005243">
    <property type="term" value="F:gap junction channel activity"/>
    <property type="evidence" value="ECO:0007669"/>
    <property type="project" value="TreeGrafter"/>
</dbReference>
<dbReference type="InterPro" id="IPR000500">
    <property type="entry name" value="Connexin"/>
</dbReference>
<evidence type="ECO:0000256" key="6">
    <source>
        <dbReference type="SAM" id="Phobius"/>
    </source>
</evidence>
<evidence type="ECO:0000256" key="2">
    <source>
        <dbReference type="ARBA" id="ARBA00022475"/>
    </source>
</evidence>
<evidence type="ECO:0000313" key="8">
    <source>
        <dbReference type="Ensembl" id="ENSSFAP00005024785.1"/>
    </source>
</evidence>
<reference evidence="8" key="3">
    <citation type="submission" date="2025-09" db="UniProtKB">
        <authorList>
            <consortium name="Ensembl"/>
        </authorList>
    </citation>
    <scope>IDENTIFICATION</scope>
</reference>
<keyword evidence="4 6" id="KW-1133">Transmembrane helix</keyword>
<feature type="transmembrane region" description="Helical" evidence="6">
    <location>
        <begin position="76"/>
        <end position="99"/>
    </location>
</feature>
<dbReference type="Proteomes" id="UP000472267">
    <property type="component" value="Chromosome 8"/>
</dbReference>
<evidence type="ECO:0000256" key="5">
    <source>
        <dbReference type="ARBA" id="ARBA00023136"/>
    </source>
</evidence>
<evidence type="ECO:0000259" key="7">
    <source>
        <dbReference type="Pfam" id="PF00029"/>
    </source>
</evidence>